<evidence type="ECO:0000313" key="2">
    <source>
        <dbReference type="EMBL" id="MTT32855.1"/>
    </source>
</evidence>
<dbReference type="EMBL" id="WNHB01000021">
    <property type="protein sequence ID" value="MTT32855.1"/>
    <property type="molecule type" value="Genomic_DNA"/>
</dbReference>
<feature type="chain" id="PRO_5026736143" description="Secreted protein" evidence="1">
    <location>
        <begin position="27"/>
        <end position="183"/>
    </location>
</feature>
<dbReference type="Proteomes" id="UP000440978">
    <property type="component" value="Unassembled WGS sequence"/>
</dbReference>
<name>A0A6N8CUR3_9BACI</name>
<dbReference type="RefSeq" id="WP_155220470.1">
    <property type="nucleotide sequence ID" value="NZ_WNHB01000021.1"/>
</dbReference>
<dbReference type="OrthoDB" id="2912061at2"/>
<gene>
    <name evidence="2" type="ORF">GMB86_12650</name>
</gene>
<protein>
    <recommendedName>
        <fullName evidence="4">Secreted protein</fullName>
    </recommendedName>
</protein>
<keyword evidence="1" id="KW-0732">Signal</keyword>
<evidence type="ECO:0008006" key="4">
    <source>
        <dbReference type="Google" id="ProtNLM"/>
    </source>
</evidence>
<proteinExistence type="predicted"/>
<keyword evidence="3" id="KW-1185">Reference proteome</keyword>
<organism evidence="2 3">
    <name type="scientific">Terrilactibacillus tamarindi</name>
    <dbReference type="NCBI Taxonomy" id="2599694"/>
    <lineage>
        <taxon>Bacteria</taxon>
        <taxon>Bacillati</taxon>
        <taxon>Bacillota</taxon>
        <taxon>Bacilli</taxon>
        <taxon>Bacillales</taxon>
        <taxon>Bacillaceae</taxon>
        <taxon>Terrilactibacillus</taxon>
    </lineage>
</organism>
<accession>A0A6N8CUR3</accession>
<evidence type="ECO:0000256" key="1">
    <source>
        <dbReference type="SAM" id="SignalP"/>
    </source>
</evidence>
<comment type="caution">
    <text evidence="2">The sequence shown here is derived from an EMBL/GenBank/DDBJ whole genome shotgun (WGS) entry which is preliminary data.</text>
</comment>
<sequence>MLKKFKLKTFFSALIISMMVPTSTFASTNDINTKKVQSDVSTPNVKQKNDSSTLTILPDSTTSFSTQKAVPLGAGEWDYLGYDPVPLYNYTTVNTRNFNSGGGGFKIRVDGVADYNSYSVQLMEYDPDNPDDPIGTTRRGYGNYQVFEWSEIKTDGDNGKAELYIKIGNATDYDSSVNVLVWD</sequence>
<feature type="signal peptide" evidence="1">
    <location>
        <begin position="1"/>
        <end position="26"/>
    </location>
</feature>
<dbReference type="AlphaFoldDB" id="A0A6N8CUR3"/>
<evidence type="ECO:0000313" key="3">
    <source>
        <dbReference type="Proteomes" id="UP000440978"/>
    </source>
</evidence>
<reference evidence="2 3" key="1">
    <citation type="submission" date="2019-11" db="EMBL/GenBank/DDBJ databases">
        <title>Terrilactibacillus tamarindus sp. nov. BCM23-1 isolated from bark of Tamarindus indica.</title>
        <authorList>
            <person name="Kingkaew E."/>
            <person name="Tanasupawat S."/>
        </authorList>
    </citation>
    <scope>NUCLEOTIDE SEQUENCE [LARGE SCALE GENOMIC DNA]</scope>
    <source>
        <strain evidence="2 3">BCM23-1</strain>
    </source>
</reference>